<dbReference type="Proteomes" id="UP000002033">
    <property type="component" value="Chromosome"/>
</dbReference>
<dbReference type="HOGENOM" id="CLU_2954299_0_0_5"/>
<gene>
    <name evidence="1" type="ordered locus">Hden_3053</name>
</gene>
<sequence>MSERYSYFQRLRGQPKRIKTRVSREVYILSRQQKTETRNKQAVWDALPAIAAVGPAPDF</sequence>
<dbReference type="AlphaFoldDB" id="D8JVJ4"/>
<dbReference type="OrthoDB" id="9857913at2"/>
<keyword evidence="2" id="KW-1185">Reference proteome</keyword>
<evidence type="ECO:0000313" key="2">
    <source>
        <dbReference type="Proteomes" id="UP000002033"/>
    </source>
</evidence>
<organism evidence="1 2">
    <name type="scientific">Hyphomicrobium denitrificans (strain ATCC 51888 / DSM 1869 / NCIMB 11706 / TK 0415)</name>
    <dbReference type="NCBI Taxonomy" id="582899"/>
    <lineage>
        <taxon>Bacteria</taxon>
        <taxon>Pseudomonadati</taxon>
        <taxon>Pseudomonadota</taxon>
        <taxon>Alphaproteobacteria</taxon>
        <taxon>Hyphomicrobiales</taxon>
        <taxon>Hyphomicrobiaceae</taxon>
        <taxon>Hyphomicrobium</taxon>
    </lineage>
</organism>
<reference evidence="2" key="1">
    <citation type="journal article" date="2011" name="J. Bacteriol.">
        <title>Genome sequences of eight morphologically diverse alphaproteobacteria.</title>
        <authorList>
            <consortium name="US DOE Joint Genome Institute"/>
            <person name="Brown P.J."/>
            <person name="Kysela D.T."/>
            <person name="Buechlein A."/>
            <person name="Hemmerich C."/>
            <person name="Brun Y.V."/>
        </authorList>
    </citation>
    <scope>NUCLEOTIDE SEQUENCE [LARGE SCALE GENOMIC DNA]</scope>
    <source>
        <strain evidence="2">ATCC 51888 / DSM 1869 / NCIB 11706 / TK 0415</strain>
    </source>
</reference>
<dbReference type="KEGG" id="hdn:Hden_3053"/>
<evidence type="ECO:0000313" key="1">
    <source>
        <dbReference type="EMBL" id="ADJ24848.1"/>
    </source>
</evidence>
<protein>
    <submittedName>
        <fullName evidence="1">Uncharacterized protein</fullName>
    </submittedName>
</protein>
<accession>D8JVJ4</accession>
<name>D8JVJ4_HYPDA</name>
<dbReference type="EMBL" id="CP002083">
    <property type="protein sequence ID" value="ADJ24848.1"/>
    <property type="molecule type" value="Genomic_DNA"/>
</dbReference>
<proteinExistence type="predicted"/>
<dbReference type="STRING" id="582899.Hden_3053"/>